<organism evidence="5 6">
    <name type="scientific">Agrobacterium vitis</name>
    <name type="common">Rhizobium vitis</name>
    <dbReference type="NCBI Taxonomy" id="373"/>
    <lineage>
        <taxon>Bacteria</taxon>
        <taxon>Pseudomonadati</taxon>
        <taxon>Pseudomonadota</taxon>
        <taxon>Alphaproteobacteria</taxon>
        <taxon>Hyphomicrobiales</taxon>
        <taxon>Rhizobiaceae</taxon>
        <taxon>Rhizobium/Agrobacterium group</taxon>
        <taxon>Agrobacterium</taxon>
    </lineage>
</organism>
<proteinExistence type="inferred from homology"/>
<dbReference type="Pfam" id="PF03328">
    <property type="entry name" value="HpcH_HpaI"/>
    <property type="match status" value="1"/>
</dbReference>
<dbReference type="PANTHER" id="PTHR30502">
    <property type="entry name" value="2-KETO-3-DEOXY-L-RHAMNONATE ALDOLASE"/>
    <property type="match status" value="1"/>
</dbReference>
<feature type="domain" description="HpcH/HpaI aldolase/citrate lyase" evidence="4">
    <location>
        <begin position="27"/>
        <end position="239"/>
    </location>
</feature>
<comment type="similarity">
    <text evidence="1">Belongs to the HpcH/HpaI aldolase family.</text>
</comment>
<dbReference type="InterPro" id="IPR015813">
    <property type="entry name" value="Pyrv/PenolPyrv_kinase-like_dom"/>
</dbReference>
<evidence type="ECO:0000256" key="3">
    <source>
        <dbReference type="ARBA" id="ARBA00023239"/>
    </source>
</evidence>
<dbReference type="InterPro" id="IPR050251">
    <property type="entry name" value="HpcH-HpaI_aldolase"/>
</dbReference>
<evidence type="ECO:0000313" key="6">
    <source>
        <dbReference type="Proteomes" id="UP000477951"/>
    </source>
</evidence>
<dbReference type="PANTHER" id="PTHR30502:SF0">
    <property type="entry name" value="PHOSPHOENOLPYRUVATE CARBOXYLASE FAMILY PROTEIN"/>
    <property type="match status" value="1"/>
</dbReference>
<dbReference type="AlphaFoldDB" id="A0A6L6VMV8"/>
<comment type="caution">
    <text evidence="5">The sequence shown here is derived from an EMBL/GenBank/DDBJ whole genome shotgun (WGS) entry which is preliminary data.</text>
</comment>
<evidence type="ECO:0000313" key="5">
    <source>
        <dbReference type="EMBL" id="MUZ76025.1"/>
    </source>
</evidence>
<reference evidence="5 6" key="1">
    <citation type="submission" date="2019-12" db="EMBL/GenBank/DDBJ databases">
        <title>Whole-genome sequencing of Allorhizobium vitis.</title>
        <authorList>
            <person name="Gan H.M."/>
            <person name="Szegedi E."/>
            <person name="Burr T."/>
            <person name="Savka M.A."/>
        </authorList>
    </citation>
    <scope>NUCLEOTIDE SEQUENCE [LARGE SCALE GENOMIC DNA]</scope>
    <source>
        <strain evidence="5 6">CG516</strain>
    </source>
</reference>
<protein>
    <submittedName>
        <fullName evidence="5">HpcH/HpaI aldolase</fullName>
    </submittedName>
</protein>
<evidence type="ECO:0000256" key="1">
    <source>
        <dbReference type="ARBA" id="ARBA00005568"/>
    </source>
</evidence>
<dbReference type="Proteomes" id="UP000477951">
    <property type="component" value="Unassembled WGS sequence"/>
</dbReference>
<dbReference type="EMBL" id="WPHR01000044">
    <property type="protein sequence ID" value="MUZ76025.1"/>
    <property type="molecule type" value="Genomic_DNA"/>
</dbReference>
<accession>A0A6L6VMV8</accession>
<dbReference type="InterPro" id="IPR040442">
    <property type="entry name" value="Pyrv_kinase-like_dom_sf"/>
</dbReference>
<dbReference type="InterPro" id="IPR005000">
    <property type="entry name" value="Aldolase/citrate-lyase_domain"/>
</dbReference>
<gene>
    <name evidence="5" type="ORF">GOZ90_25590</name>
</gene>
<dbReference type="GO" id="GO:0005737">
    <property type="term" value="C:cytoplasm"/>
    <property type="evidence" value="ECO:0007669"/>
    <property type="project" value="TreeGrafter"/>
</dbReference>
<evidence type="ECO:0000256" key="2">
    <source>
        <dbReference type="ARBA" id="ARBA00022723"/>
    </source>
</evidence>
<sequence length="252" mass="26965">MSNRVRDLWAAGQAAKACWLQIPGLLHAESLARVGFDALVIDLQHSPIEPADAFAMMPSIELGGAEPFVRLHRNEPFDAMKMADMGASGIIAPLVNTAEDVQRLVQGLDYAPNGKRSYGPRRPLLRYGAGYAASARKTLVIMAMIETREALTNLPEILDSDGLDGVFIGPTDLAIELGCKPSVDSDETPVVEAIANILVQAKARGKHAGIFCGSGAFARRMIADGFDFVSVAPDLSLLVAAAKRELVETNRP</sequence>
<evidence type="ECO:0000259" key="4">
    <source>
        <dbReference type="Pfam" id="PF03328"/>
    </source>
</evidence>
<keyword evidence="2" id="KW-0479">Metal-binding</keyword>
<dbReference type="Gene3D" id="3.20.20.60">
    <property type="entry name" value="Phosphoenolpyruvate-binding domains"/>
    <property type="match status" value="1"/>
</dbReference>
<keyword evidence="3" id="KW-0456">Lyase</keyword>
<dbReference type="RefSeq" id="WP_156616528.1">
    <property type="nucleotide sequence ID" value="NZ_WPHR01000044.1"/>
</dbReference>
<dbReference type="GO" id="GO:0046872">
    <property type="term" value="F:metal ion binding"/>
    <property type="evidence" value="ECO:0007669"/>
    <property type="project" value="UniProtKB-KW"/>
</dbReference>
<dbReference type="GO" id="GO:0016832">
    <property type="term" value="F:aldehyde-lyase activity"/>
    <property type="evidence" value="ECO:0007669"/>
    <property type="project" value="TreeGrafter"/>
</dbReference>
<dbReference type="SUPFAM" id="SSF51621">
    <property type="entry name" value="Phosphoenolpyruvate/pyruvate domain"/>
    <property type="match status" value="1"/>
</dbReference>
<name>A0A6L6VMV8_AGRVI</name>